<gene>
    <name evidence="2" type="ORF">COV54_01400</name>
</gene>
<dbReference type="EMBL" id="PCWR01000033">
    <property type="protein sequence ID" value="PIR07379.1"/>
    <property type="molecule type" value="Genomic_DNA"/>
</dbReference>
<organism evidence="2 3">
    <name type="scientific">Candidatus Jorgensenbacteria bacterium CG11_big_fil_rev_8_21_14_0_20_38_23</name>
    <dbReference type="NCBI Taxonomy" id="1974594"/>
    <lineage>
        <taxon>Bacteria</taxon>
        <taxon>Candidatus Joergenseniibacteriota</taxon>
    </lineage>
</organism>
<comment type="caution">
    <text evidence="2">The sequence shown here is derived from an EMBL/GenBank/DDBJ whole genome shotgun (WGS) entry which is preliminary data.</text>
</comment>
<proteinExistence type="predicted"/>
<sequence length="299" mass="31872">MNTKKYLKFLVLWLVVFVAFPFSSFAQTPVEFKPSTPIPVPIPGIPQPIPTPIDVECPIGCNCDSQGKVLYCEVIPIPVPQPIPPTVPQPTPEPVPVPQTTPTPVPVPLPTDVQWSTSAPIKIEVTATETAISASRPTTSKLPTNCIKEGETITCPTSEAKQIVVPVTGSTSGPLEAVTIQKQTSGTIGITSHEVTAVTAEKITVENGKLFVGTIEGAKPVSVLPNEAQNAAVTSAGITSVATTELKTEEQRPVYTVQGIREAKLLFFIPVSVQTTVKIDATSGEKVSIQKPWWSFLAF</sequence>
<evidence type="ECO:0000313" key="2">
    <source>
        <dbReference type="EMBL" id="PIR07379.1"/>
    </source>
</evidence>
<evidence type="ECO:0000256" key="1">
    <source>
        <dbReference type="SAM" id="SignalP"/>
    </source>
</evidence>
<feature type="signal peptide" evidence="1">
    <location>
        <begin position="1"/>
        <end position="26"/>
    </location>
</feature>
<reference evidence="2 3" key="1">
    <citation type="submission" date="2017-09" db="EMBL/GenBank/DDBJ databases">
        <title>Depth-based differentiation of microbial function through sediment-hosted aquifers and enrichment of novel symbionts in the deep terrestrial subsurface.</title>
        <authorList>
            <person name="Probst A.J."/>
            <person name="Ladd B."/>
            <person name="Jarett J.K."/>
            <person name="Geller-Mcgrath D.E."/>
            <person name="Sieber C.M."/>
            <person name="Emerson J.B."/>
            <person name="Anantharaman K."/>
            <person name="Thomas B.C."/>
            <person name="Malmstrom R."/>
            <person name="Stieglmeier M."/>
            <person name="Klingl A."/>
            <person name="Woyke T."/>
            <person name="Ryan C.M."/>
            <person name="Banfield J.F."/>
        </authorList>
    </citation>
    <scope>NUCLEOTIDE SEQUENCE [LARGE SCALE GENOMIC DNA]</scope>
    <source>
        <strain evidence="2">CG11_big_fil_rev_8_21_14_0_20_38_23</strain>
    </source>
</reference>
<dbReference type="Proteomes" id="UP000228867">
    <property type="component" value="Unassembled WGS sequence"/>
</dbReference>
<feature type="chain" id="PRO_5013668485" evidence="1">
    <location>
        <begin position="27"/>
        <end position="299"/>
    </location>
</feature>
<protein>
    <submittedName>
        <fullName evidence="2">Uncharacterized protein</fullName>
    </submittedName>
</protein>
<keyword evidence="1" id="KW-0732">Signal</keyword>
<accession>A0A2H0NER0</accession>
<dbReference type="AlphaFoldDB" id="A0A2H0NER0"/>
<evidence type="ECO:0000313" key="3">
    <source>
        <dbReference type="Proteomes" id="UP000228867"/>
    </source>
</evidence>
<name>A0A2H0NER0_9BACT</name>